<dbReference type="RefSeq" id="WP_008198008.1">
    <property type="nucleotide sequence ID" value="NZ_CM001023.1"/>
</dbReference>
<keyword evidence="4" id="KW-0106">Calcium</keyword>
<dbReference type="InterPro" id="IPR017850">
    <property type="entry name" value="Alkaline_phosphatase_core_sf"/>
</dbReference>
<dbReference type="PROSITE" id="PS00523">
    <property type="entry name" value="SULFATASE_1"/>
    <property type="match status" value="1"/>
</dbReference>
<dbReference type="InterPro" id="IPR050738">
    <property type="entry name" value="Sulfatase"/>
</dbReference>
<dbReference type="OrthoDB" id="9764377at2"/>
<comment type="similarity">
    <text evidence="1">Belongs to the sulfatase family.</text>
</comment>
<dbReference type="AlphaFoldDB" id="A3HUZ0"/>
<dbReference type="EMBL" id="AAXU02000001">
    <property type="protein sequence ID" value="EAZ81962.1"/>
    <property type="molecule type" value="Genomic_DNA"/>
</dbReference>
<protein>
    <submittedName>
        <fullName evidence="7">Arylsulfatase</fullName>
    </submittedName>
</protein>
<evidence type="ECO:0000256" key="4">
    <source>
        <dbReference type="ARBA" id="ARBA00022837"/>
    </source>
</evidence>
<dbReference type="HOGENOM" id="CLU_006332_10_4_10"/>
<evidence type="ECO:0000256" key="5">
    <source>
        <dbReference type="SAM" id="SignalP"/>
    </source>
</evidence>
<dbReference type="GO" id="GO:0046872">
    <property type="term" value="F:metal ion binding"/>
    <property type="evidence" value="ECO:0007669"/>
    <property type="project" value="UniProtKB-KW"/>
</dbReference>
<dbReference type="InterPro" id="IPR024607">
    <property type="entry name" value="Sulfatase_CS"/>
</dbReference>
<keyword evidence="3" id="KW-0378">Hydrolase</keyword>
<dbReference type="GO" id="GO:0004065">
    <property type="term" value="F:arylsulfatase activity"/>
    <property type="evidence" value="ECO:0007669"/>
    <property type="project" value="TreeGrafter"/>
</dbReference>
<comment type="caution">
    <text evidence="7">The sequence shown here is derived from an EMBL/GenBank/DDBJ whole genome shotgun (WGS) entry which is preliminary data.</text>
</comment>
<evidence type="ECO:0000256" key="1">
    <source>
        <dbReference type="ARBA" id="ARBA00008779"/>
    </source>
</evidence>
<evidence type="ECO:0000256" key="3">
    <source>
        <dbReference type="ARBA" id="ARBA00022801"/>
    </source>
</evidence>
<evidence type="ECO:0000259" key="6">
    <source>
        <dbReference type="Pfam" id="PF00884"/>
    </source>
</evidence>
<organism evidence="7 8">
    <name type="scientific">Algoriphagus machipongonensis</name>
    <dbReference type="NCBI Taxonomy" id="388413"/>
    <lineage>
        <taxon>Bacteria</taxon>
        <taxon>Pseudomonadati</taxon>
        <taxon>Bacteroidota</taxon>
        <taxon>Cytophagia</taxon>
        <taxon>Cytophagales</taxon>
        <taxon>Cyclobacteriaceae</taxon>
        <taxon>Algoriphagus</taxon>
    </lineage>
</organism>
<dbReference type="CDD" id="cd16145">
    <property type="entry name" value="ARS_like"/>
    <property type="match status" value="1"/>
</dbReference>
<dbReference type="Gene3D" id="3.30.1120.10">
    <property type="match status" value="1"/>
</dbReference>
<keyword evidence="5" id="KW-0732">Signal</keyword>
<dbReference type="PROSITE" id="PS51257">
    <property type="entry name" value="PROKAR_LIPOPROTEIN"/>
    <property type="match status" value="1"/>
</dbReference>
<dbReference type="STRING" id="388413.ALPR1_01935"/>
<sequence>MRRLIFILFCLPIVFSCSQEEAEQPVQPNIIYILADDLGYGEVGYQGQEKIQTPNMDALAASGMVFTNHYSGAPVCAPARCSLLTGKHGGNAFIRGNDEWVDRGDVWDYAKVSEDPYLEGQRPLPDNTLTLGKLLQDAGYKTGIVGKWGLGGPMTESIPTKLGFDYFYGFNCQRQAHNLYPPHLWENETKVDLDNPIVIPNTKLDEGADPNDPESYAKYNQKDFAPTLMHDKALSFIEENQKEPFFLYYASPLPHVPLQAPQNDVDKYRETFGAEDPYLGNQGYFPNRYPHATYAAMITLLDQQIGEVMAKVKELGLEENTIIIVTSDNGPTYTGGVDFDYFESSKPFTNGYGRTKGFVYEGGIRVPMTVNWPGKIKAGSTTDRISAFYDVMPTLCELVGVNAPEDSDGTSFLPTLLGEAQEEPEYLFWEFAGYDGQQAVRMGKWKGIRLNIKKDEALTIQLFDLSTDPLEQYNVADQHPEIIQQMEEIMKKEHSTPALESFRMAFLEEK</sequence>
<evidence type="ECO:0000313" key="8">
    <source>
        <dbReference type="Proteomes" id="UP000003919"/>
    </source>
</evidence>
<keyword evidence="8" id="KW-1185">Reference proteome</keyword>
<name>A3HUZ0_9BACT</name>
<dbReference type="Proteomes" id="UP000003919">
    <property type="component" value="Unassembled WGS sequence"/>
</dbReference>
<proteinExistence type="inferred from homology"/>
<feature type="signal peptide" evidence="5">
    <location>
        <begin position="1"/>
        <end position="22"/>
    </location>
</feature>
<gene>
    <name evidence="7" type="ORF">ALPR1_01935</name>
</gene>
<dbReference type="eggNOG" id="COG3119">
    <property type="taxonomic scope" value="Bacteria"/>
</dbReference>
<evidence type="ECO:0000313" key="7">
    <source>
        <dbReference type="EMBL" id="EAZ81962.1"/>
    </source>
</evidence>
<dbReference type="Gene3D" id="3.40.720.10">
    <property type="entry name" value="Alkaline Phosphatase, subunit A"/>
    <property type="match status" value="1"/>
</dbReference>
<evidence type="ECO:0000256" key="2">
    <source>
        <dbReference type="ARBA" id="ARBA00022723"/>
    </source>
</evidence>
<keyword evidence="2" id="KW-0479">Metal-binding</keyword>
<dbReference type="PANTHER" id="PTHR42693">
    <property type="entry name" value="ARYLSULFATASE FAMILY MEMBER"/>
    <property type="match status" value="1"/>
</dbReference>
<reference evidence="7 8" key="1">
    <citation type="journal article" date="2011" name="J. Bacteriol.">
        <title>Complete genome sequence of Algoriphagus sp. PR1, bacterial prey of a colony-forming choanoflagellate.</title>
        <authorList>
            <person name="Alegado R.A."/>
            <person name="Ferriera S."/>
            <person name="Nusbaum C."/>
            <person name="Young S.K."/>
            <person name="Zeng Q."/>
            <person name="Imamovic A."/>
            <person name="Fairclough S.R."/>
            <person name="King N."/>
        </authorList>
    </citation>
    <scope>NUCLEOTIDE SEQUENCE [LARGE SCALE GENOMIC DNA]</scope>
    <source>
        <strain evidence="7 8">PR1</strain>
    </source>
</reference>
<dbReference type="InterPro" id="IPR000917">
    <property type="entry name" value="Sulfatase_N"/>
</dbReference>
<feature type="domain" description="Sulfatase N-terminal" evidence="6">
    <location>
        <begin position="28"/>
        <end position="401"/>
    </location>
</feature>
<accession>A3HUZ0</accession>
<dbReference type="PANTHER" id="PTHR42693:SF53">
    <property type="entry name" value="ENDO-4-O-SULFATASE"/>
    <property type="match status" value="1"/>
</dbReference>
<feature type="chain" id="PRO_5002652761" evidence="5">
    <location>
        <begin position="23"/>
        <end position="510"/>
    </location>
</feature>
<dbReference type="Pfam" id="PF00884">
    <property type="entry name" value="Sulfatase"/>
    <property type="match status" value="1"/>
</dbReference>
<dbReference type="SUPFAM" id="SSF53649">
    <property type="entry name" value="Alkaline phosphatase-like"/>
    <property type="match status" value="1"/>
</dbReference>